<keyword evidence="4" id="KW-0862">Zinc</keyword>
<evidence type="ECO:0000256" key="2">
    <source>
        <dbReference type="ARBA" id="ARBA00022723"/>
    </source>
</evidence>
<gene>
    <name evidence="6" type="ORF">LY90DRAFT_399463</name>
</gene>
<dbReference type="InterPro" id="IPR051453">
    <property type="entry name" value="MBL_Glyoxalase_II"/>
</dbReference>
<dbReference type="Pfam" id="PF00753">
    <property type="entry name" value="Lactamase_B"/>
    <property type="match status" value="1"/>
</dbReference>
<feature type="non-terminal residue" evidence="6">
    <location>
        <position position="275"/>
    </location>
</feature>
<evidence type="ECO:0000313" key="6">
    <source>
        <dbReference type="EMBL" id="ORY77919.1"/>
    </source>
</evidence>
<keyword evidence="3 6" id="KW-0378">Hydrolase</keyword>
<dbReference type="PANTHER" id="PTHR46233:SF3">
    <property type="entry name" value="HYDROXYACYLGLUTATHIONE HYDROLASE GLOC"/>
    <property type="match status" value="1"/>
</dbReference>
<dbReference type="GO" id="GO:0046872">
    <property type="term" value="F:metal ion binding"/>
    <property type="evidence" value="ECO:0007669"/>
    <property type="project" value="UniProtKB-KW"/>
</dbReference>
<organism evidence="6 7">
    <name type="scientific">Neocallimastix californiae</name>
    <dbReference type="NCBI Taxonomy" id="1754190"/>
    <lineage>
        <taxon>Eukaryota</taxon>
        <taxon>Fungi</taxon>
        <taxon>Fungi incertae sedis</taxon>
        <taxon>Chytridiomycota</taxon>
        <taxon>Chytridiomycota incertae sedis</taxon>
        <taxon>Neocallimastigomycetes</taxon>
        <taxon>Neocallimastigales</taxon>
        <taxon>Neocallimastigaceae</taxon>
        <taxon>Neocallimastix</taxon>
    </lineage>
</organism>
<dbReference type="STRING" id="1754190.A0A1Y2F217"/>
<evidence type="ECO:0000256" key="1">
    <source>
        <dbReference type="ARBA" id="ARBA00001947"/>
    </source>
</evidence>
<feature type="domain" description="Metallo-beta-lactamase" evidence="5">
    <location>
        <begin position="77"/>
        <end position="261"/>
    </location>
</feature>
<dbReference type="SUPFAM" id="SSF56281">
    <property type="entry name" value="Metallo-hydrolase/oxidoreductase"/>
    <property type="match status" value="1"/>
</dbReference>
<proteinExistence type="predicted"/>
<dbReference type="InterPro" id="IPR036866">
    <property type="entry name" value="RibonucZ/Hydroxyglut_hydro"/>
</dbReference>
<dbReference type="OrthoDB" id="515692at2759"/>
<keyword evidence="7" id="KW-1185">Reference proteome</keyword>
<sequence>MIYYILIIKYFKNILNKYKNPSSEKILNAISTIEILLRNEELGIKVYQLVPGYDICIKKTIFKPIQYILFSYALQMQNYVYILADVKSKQCLLVDACWDIDGILDIVHKEKLKVIGAIYTHFHVDHTGGIPPPPYNKYKVKVEGMVKLSKICPNIPFFIGPRDIDFVLKQNPDFNRKSSNAIMKPNCKIDDFHIQFIFTPGHTLGSMCILVNEERLFSGDTLLIGTCGRIDLPESAPEEMYNSLMNVLGGLDDDIVVYPGHSYGGDEWTTIAQEK</sequence>
<dbReference type="EMBL" id="MCOG01000018">
    <property type="protein sequence ID" value="ORY77919.1"/>
    <property type="molecule type" value="Genomic_DNA"/>
</dbReference>
<keyword evidence="2" id="KW-0479">Metal-binding</keyword>
<dbReference type="PANTHER" id="PTHR46233">
    <property type="entry name" value="HYDROXYACYLGLUTATHIONE HYDROLASE GLOC"/>
    <property type="match status" value="1"/>
</dbReference>
<dbReference type="SMART" id="SM00849">
    <property type="entry name" value="Lactamase_B"/>
    <property type="match status" value="1"/>
</dbReference>
<evidence type="ECO:0000256" key="3">
    <source>
        <dbReference type="ARBA" id="ARBA00022801"/>
    </source>
</evidence>
<dbReference type="Proteomes" id="UP000193920">
    <property type="component" value="Unassembled WGS sequence"/>
</dbReference>
<comment type="caution">
    <text evidence="6">The sequence shown here is derived from an EMBL/GenBank/DDBJ whole genome shotgun (WGS) entry which is preliminary data.</text>
</comment>
<name>A0A1Y2F217_9FUNG</name>
<evidence type="ECO:0000313" key="7">
    <source>
        <dbReference type="Proteomes" id="UP000193920"/>
    </source>
</evidence>
<evidence type="ECO:0000259" key="5">
    <source>
        <dbReference type="SMART" id="SM00849"/>
    </source>
</evidence>
<dbReference type="GO" id="GO:0016787">
    <property type="term" value="F:hydrolase activity"/>
    <property type="evidence" value="ECO:0007669"/>
    <property type="project" value="UniProtKB-KW"/>
</dbReference>
<accession>A0A1Y2F217</accession>
<evidence type="ECO:0000256" key="4">
    <source>
        <dbReference type="ARBA" id="ARBA00022833"/>
    </source>
</evidence>
<dbReference type="AlphaFoldDB" id="A0A1Y2F217"/>
<reference evidence="6 7" key="1">
    <citation type="submission" date="2016-08" db="EMBL/GenBank/DDBJ databases">
        <title>A Parts List for Fungal Cellulosomes Revealed by Comparative Genomics.</title>
        <authorList>
            <consortium name="DOE Joint Genome Institute"/>
            <person name="Haitjema C.H."/>
            <person name="Gilmore S.P."/>
            <person name="Henske J.K."/>
            <person name="Solomon K.V."/>
            <person name="De Groot R."/>
            <person name="Kuo A."/>
            <person name="Mondo S.J."/>
            <person name="Salamov A.A."/>
            <person name="Labutti K."/>
            <person name="Zhao Z."/>
            <person name="Chiniquy J."/>
            <person name="Barry K."/>
            <person name="Brewer H.M."/>
            <person name="Purvine S.O."/>
            <person name="Wright A.T."/>
            <person name="Boxma B."/>
            <person name="Van Alen T."/>
            <person name="Hackstein J.H."/>
            <person name="Baker S.E."/>
            <person name="Grigoriev I.V."/>
            <person name="O'Malley M.A."/>
        </authorList>
    </citation>
    <scope>NUCLEOTIDE SEQUENCE [LARGE SCALE GENOMIC DNA]</scope>
    <source>
        <strain evidence="6 7">G1</strain>
    </source>
</reference>
<dbReference type="Gene3D" id="3.60.15.10">
    <property type="entry name" value="Ribonuclease Z/Hydroxyacylglutathione hydrolase-like"/>
    <property type="match status" value="1"/>
</dbReference>
<dbReference type="InterPro" id="IPR001279">
    <property type="entry name" value="Metallo-B-lactamas"/>
</dbReference>
<comment type="cofactor">
    <cofactor evidence="1">
        <name>Zn(2+)</name>
        <dbReference type="ChEBI" id="CHEBI:29105"/>
    </cofactor>
</comment>
<protein>
    <submittedName>
        <fullName evidence="6">Metallo-hydrolase/oxidoreductase</fullName>
    </submittedName>
</protein>